<feature type="non-terminal residue" evidence="1">
    <location>
        <position position="1189"/>
    </location>
</feature>
<evidence type="ECO:0000313" key="2">
    <source>
        <dbReference type="Proteomes" id="UP001150581"/>
    </source>
</evidence>
<accession>A0ACC1I8J3</accession>
<reference evidence="1" key="1">
    <citation type="submission" date="2022-07" db="EMBL/GenBank/DDBJ databases">
        <title>Phylogenomic reconstructions and comparative analyses of Kickxellomycotina fungi.</title>
        <authorList>
            <person name="Reynolds N.K."/>
            <person name="Stajich J.E."/>
            <person name="Barry K."/>
            <person name="Grigoriev I.V."/>
            <person name="Crous P."/>
            <person name="Smith M.E."/>
        </authorList>
    </citation>
    <scope>NUCLEOTIDE SEQUENCE</scope>
    <source>
        <strain evidence="1">Benny 63K</strain>
    </source>
</reference>
<keyword evidence="2" id="KW-1185">Reference proteome</keyword>
<protein>
    <submittedName>
        <fullName evidence="1">Cell morphogenesis protein PAG1</fullName>
    </submittedName>
</protein>
<name>A0ACC1I8J3_9FUNG</name>
<sequence length="1189" mass="126008">MPEPLPLPSSPTANTSSTSAGAAYPFFSDSQPPNQHKQLSQNNMDARSYQERGGRNKSITETFDDHSVSQQDTTNAHYYQHQQHQHQHQPPGIPLHQDAQAGSIEQYAIRMLYEEFRDRAAHKIDSIVELRLDREPGLAKYLEPGADLVFDRTLEKLGQLARRRPRVIIELLLVWRKTTVDAAAAADEYPLEPSAAISAAVGSAMFSASGLDPLGKPTTAAAALSRANYIVKERRSLASVYILCRALSYVVRQLEATHLEGDLGDRLEELVFGQVKQVNPTNLRRSHNRREIQDMYARLIGLISEIRFASMSDRFIAELERIPIVGGGGSSSSGSSSNSDERIVVLLHNMRFLRLRVFPIDALEESSAFLLSCAKFYSRTTGSLRLKHAWATLLTELLMPMAAVVDAEVNLPELVQAIDIIYTKAMKMAAKVRHVNVAFPLAAATLCISRRDVFHQRWLSLLEYCIQRLKDKQFRRVSMDAILRMFWVYLFRYPEANAVVLRRIDSLSRIFFPATKLHAWPKTVPPAAFVYFLTCAACYSFDFAMRQLLQNMLQIDSAWPGTTRDIAEAGPILDTLNPARVGLAFQALLSVAAIASNKAAAAAASAPATAAANAGSKGASNKHGGGGSSNVGGSSNESPADPATLKLQPPFPGVAQLSGLDVFGLASQSGKGNGGDSAHHRGGATSINGSAGDGGGGGSGGGGTGGGGGDGSDRALGNSFLATISASSGVSASTTAPAPASGPGTFFNRAAGASQPPFIVPDNLPDNIRKALSTAIGVVARYFNVLYPVFGHYVLADERLWRLTRTVPPMSSVVLTGSTFSFENTALLVSSAASSREHQAAGANGISASAGGPIAVGGASAAAVQTSRALTMAEDPGTSGSVGEAGAGMGDANFGGADDSRVGSDAAASILRHAAARYPAERQVYLDLMSVYTRNVPRSQMFWEQADLSKLIDTMVQNILHVDQTLAAESRACLLDLLCPPSVRRLFDTRTTARLFATSFDRLLAISQAVTRATQILRATDERFNEILVGGIFSRDSRSSVSFAQPGDPLSDAPGVWPFGMSQVGGVGGNSSGGRRFIHAANLSTTSNTSASATAAAAAGGIPPPLGGDFSSRSFNGAMSDPGEDSVLMRHTHSLSGQIADEDFSDLEESSSAAAAVAAALDTKARLQKSTFGASASATVGELNGGFLH</sequence>
<dbReference type="Proteomes" id="UP001150581">
    <property type="component" value="Unassembled WGS sequence"/>
</dbReference>
<proteinExistence type="predicted"/>
<gene>
    <name evidence="1" type="primary">TAO3_5</name>
    <name evidence="1" type="ORF">LPJ66_008391</name>
</gene>
<comment type="caution">
    <text evidence="1">The sequence shown here is derived from an EMBL/GenBank/DDBJ whole genome shotgun (WGS) entry which is preliminary data.</text>
</comment>
<dbReference type="EMBL" id="JANBPG010001674">
    <property type="protein sequence ID" value="KAJ1888789.1"/>
    <property type="molecule type" value="Genomic_DNA"/>
</dbReference>
<organism evidence="1 2">
    <name type="scientific">Kickxella alabastrina</name>
    <dbReference type="NCBI Taxonomy" id="61397"/>
    <lineage>
        <taxon>Eukaryota</taxon>
        <taxon>Fungi</taxon>
        <taxon>Fungi incertae sedis</taxon>
        <taxon>Zoopagomycota</taxon>
        <taxon>Kickxellomycotina</taxon>
        <taxon>Kickxellomycetes</taxon>
        <taxon>Kickxellales</taxon>
        <taxon>Kickxellaceae</taxon>
        <taxon>Kickxella</taxon>
    </lineage>
</organism>
<evidence type="ECO:0000313" key="1">
    <source>
        <dbReference type="EMBL" id="KAJ1888789.1"/>
    </source>
</evidence>